<proteinExistence type="predicted"/>
<comment type="caution">
    <text evidence="2">The sequence shown here is derived from an EMBL/GenBank/DDBJ whole genome shotgun (WGS) entry which is preliminary data.</text>
</comment>
<keyword evidence="1" id="KW-0472">Membrane</keyword>
<dbReference type="AlphaFoldDB" id="A0A1F4Z4I5"/>
<dbReference type="PANTHER" id="PTHR35531:SF1">
    <property type="entry name" value="INNER MEMBRANE PROTEIN YBCI-RELATED"/>
    <property type="match status" value="1"/>
</dbReference>
<dbReference type="Proteomes" id="UP000176822">
    <property type="component" value="Unassembled WGS sequence"/>
</dbReference>
<gene>
    <name evidence="2" type="ORF">A2972_03905</name>
</gene>
<dbReference type="Pfam" id="PF04307">
    <property type="entry name" value="YdjM"/>
    <property type="match status" value="1"/>
</dbReference>
<keyword evidence="1" id="KW-1133">Transmembrane helix</keyword>
<reference evidence="2 3" key="1">
    <citation type="journal article" date="2016" name="Nat. Commun.">
        <title>Thousands of microbial genomes shed light on interconnected biogeochemical processes in an aquifer system.</title>
        <authorList>
            <person name="Anantharaman K."/>
            <person name="Brown C.T."/>
            <person name="Hug L.A."/>
            <person name="Sharon I."/>
            <person name="Castelle C.J."/>
            <person name="Probst A.J."/>
            <person name="Thomas B.C."/>
            <person name="Singh A."/>
            <person name="Wilkins M.J."/>
            <person name="Karaoz U."/>
            <person name="Brodie E.L."/>
            <person name="Williams K.H."/>
            <person name="Hubbard S.S."/>
            <person name="Banfield J.F."/>
        </authorList>
    </citation>
    <scope>NUCLEOTIDE SEQUENCE [LARGE SCALE GENOMIC DNA]</scope>
</reference>
<organism evidence="2 3">
    <name type="scientific">Candidatus Amesbacteria bacterium RIFCSPLOWO2_01_FULL_47_33</name>
    <dbReference type="NCBI Taxonomy" id="1797258"/>
    <lineage>
        <taxon>Bacteria</taxon>
        <taxon>Candidatus Amesiibacteriota</taxon>
    </lineage>
</organism>
<sequence length="191" mass="21504">MTARTHDMLAFSSLVSAAAYFPPSDINLPTLFAAFVGCTVGSLIPDMDQGSNRLWDLLPGGDFVGRVFRRVFLGHRSLSHSLLGLYIFYRLMDWFLPRLLNTPFIDPQVLLWSVMIGLVSHVAADGLTEEGIPLFFPFGFKVGFPPIRRWRIKTGGWFENLVIFPGTLAYLFFFIHGHQNQLLGLLRLVTG</sequence>
<keyword evidence="1" id="KW-0812">Transmembrane</keyword>
<protein>
    <recommendedName>
        <fullName evidence="4">Metal-dependent hydrolase</fullName>
    </recommendedName>
</protein>
<dbReference type="EMBL" id="MEXM01000040">
    <property type="protein sequence ID" value="OGD00384.1"/>
    <property type="molecule type" value="Genomic_DNA"/>
</dbReference>
<evidence type="ECO:0000313" key="3">
    <source>
        <dbReference type="Proteomes" id="UP000176822"/>
    </source>
</evidence>
<feature type="transmembrane region" description="Helical" evidence="1">
    <location>
        <begin position="157"/>
        <end position="175"/>
    </location>
</feature>
<dbReference type="InterPro" id="IPR007404">
    <property type="entry name" value="YdjM-like"/>
</dbReference>
<evidence type="ECO:0000256" key="1">
    <source>
        <dbReference type="SAM" id="Phobius"/>
    </source>
</evidence>
<evidence type="ECO:0008006" key="4">
    <source>
        <dbReference type="Google" id="ProtNLM"/>
    </source>
</evidence>
<name>A0A1F4Z4I5_9BACT</name>
<accession>A0A1F4Z4I5</accession>
<evidence type="ECO:0000313" key="2">
    <source>
        <dbReference type="EMBL" id="OGD00384.1"/>
    </source>
</evidence>
<dbReference type="PANTHER" id="PTHR35531">
    <property type="entry name" value="INNER MEMBRANE PROTEIN YBCI-RELATED"/>
    <property type="match status" value="1"/>
</dbReference>